<gene>
    <name evidence="2" type="ORF">OOU_Y34scaffold00461g4</name>
</gene>
<reference evidence="2" key="1">
    <citation type="journal article" date="2012" name="PLoS Genet.">
        <title>Comparative analysis of the genomes of two field isolates of the rice blast fungus Magnaporthe oryzae.</title>
        <authorList>
            <person name="Xue M."/>
            <person name="Yang J."/>
            <person name="Li Z."/>
            <person name="Hu S."/>
            <person name="Yao N."/>
            <person name="Dean R.A."/>
            <person name="Zhao W."/>
            <person name="Shen M."/>
            <person name="Zhang H."/>
            <person name="Li C."/>
            <person name="Liu L."/>
            <person name="Cao L."/>
            <person name="Xu X."/>
            <person name="Xing Y."/>
            <person name="Hsiang T."/>
            <person name="Zhang Z."/>
            <person name="Xu J.R."/>
            <person name="Peng Y.L."/>
        </authorList>
    </citation>
    <scope>NUCLEOTIDE SEQUENCE</scope>
    <source>
        <strain evidence="2">Y34</strain>
    </source>
</reference>
<accession>A0AA97P142</accession>
<proteinExistence type="predicted"/>
<organism evidence="2">
    <name type="scientific">Pyricularia oryzae (strain Y34)</name>
    <name type="common">Rice blast fungus</name>
    <name type="synonym">Magnaporthe oryzae</name>
    <dbReference type="NCBI Taxonomy" id="1143189"/>
    <lineage>
        <taxon>Eukaryota</taxon>
        <taxon>Fungi</taxon>
        <taxon>Dikarya</taxon>
        <taxon>Ascomycota</taxon>
        <taxon>Pezizomycotina</taxon>
        <taxon>Sordariomycetes</taxon>
        <taxon>Sordariomycetidae</taxon>
        <taxon>Magnaporthales</taxon>
        <taxon>Pyriculariaceae</taxon>
        <taxon>Pyricularia</taxon>
    </lineage>
</organism>
<dbReference type="Proteomes" id="UP000011086">
    <property type="component" value="Unassembled WGS sequence"/>
</dbReference>
<evidence type="ECO:0000313" key="2">
    <source>
        <dbReference type="EMBL" id="ELQ40116.1"/>
    </source>
</evidence>
<protein>
    <submittedName>
        <fullName evidence="2">Uncharacterized protein</fullName>
    </submittedName>
</protein>
<name>A0AA97P142_PYRO3</name>
<feature type="region of interest" description="Disordered" evidence="1">
    <location>
        <begin position="1"/>
        <end position="42"/>
    </location>
</feature>
<dbReference type="AlphaFoldDB" id="A0AA97P142"/>
<dbReference type="EMBL" id="JH793194">
    <property type="protein sequence ID" value="ELQ40116.1"/>
    <property type="molecule type" value="Genomic_DNA"/>
</dbReference>
<sequence>MPGTLWHGSTSQPENANIGDVPVGGAPPGLPRCRANKNPHVT</sequence>
<evidence type="ECO:0000256" key="1">
    <source>
        <dbReference type="SAM" id="MobiDB-lite"/>
    </source>
</evidence>